<protein>
    <submittedName>
        <fullName evidence="2">Uncharacterized protein</fullName>
    </submittedName>
</protein>
<organism evidence="2 3">
    <name type="scientific">Segatella salivae F0493</name>
    <dbReference type="NCBI Taxonomy" id="1395125"/>
    <lineage>
        <taxon>Bacteria</taxon>
        <taxon>Pseudomonadati</taxon>
        <taxon>Bacteroidota</taxon>
        <taxon>Bacteroidia</taxon>
        <taxon>Bacteroidales</taxon>
        <taxon>Prevotellaceae</taxon>
        <taxon>Segatella</taxon>
    </lineage>
</organism>
<keyword evidence="1" id="KW-1133">Transmembrane helix</keyword>
<evidence type="ECO:0000313" key="3">
    <source>
        <dbReference type="Proteomes" id="UP000017023"/>
    </source>
</evidence>
<evidence type="ECO:0000313" key="2">
    <source>
        <dbReference type="EMBL" id="ERK02011.1"/>
    </source>
</evidence>
<dbReference type="AlphaFoldDB" id="U2LCI6"/>
<keyword evidence="1" id="KW-0812">Transmembrane</keyword>
<gene>
    <name evidence="2" type="ORF">HMPREF9145_0392</name>
</gene>
<evidence type="ECO:0000256" key="1">
    <source>
        <dbReference type="SAM" id="Phobius"/>
    </source>
</evidence>
<sequence>MLSAVLGYFMGERGRNSDADFDFSYCDLSVMDLWVAPFQMLVVFMLWAIRLAMNERRKLLCFVLCFCFMVMVRLFVE</sequence>
<keyword evidence="1" id="KW-0472">Membrane</keyword>
<feature type="transmembrane region" description="Helical" evidence="1">
    <location>
        <begin position="59"/>
        <end position="76"/>
    </location>
</feature>
<dbReference type="Proteomes" id="UP000017023">
    <property type="component" value="Unassembled WGS sequence"/>
</dbReference>
<dbReference type="EMBL" id="AWGW01000007">
    <property type="protein sequence ID" value="ERK02011.1"/>
    <property type="molecule type" value="Genomic_DNA"/>
</dbReference>
<comment type="caution">
    <text evidence="2">The sequence shown here is derived from an EMBL/GenBank/DDBJ whole genome shotgun (WGS) entry which is preliminary data.</text>
</comment>
<feature type="transmembrane region" description="Helical" evidence="1">
    <location>
        <begin position="33"/>
        <end position="52"/>
    </location>
</feature>
<accession>U2LCI6</accession>
<proteinExistence type="predicted"/>
<dbReference type="PATRIC" id="fig|1395125.3.peg.999"/>
<reference evidence="2 3" key="1">
    <citation type="submission" date="2013-08" db="EMBL/GenBank/DDBJ databases">
        <authorList>
            <person name="Durkin A.S."/>
            <person name="Haft D.R."/>
            <person name="McCorrison J."/>
            <person name="Torralba M."/>
            <person name="Gillis M."/>
            <person name="Haft D.H."/>
            <person name="Methe B."/>
            <person name="Sutton G."/>
            <person name="Nelson K.E."/>
        </authorList>
    </citation>
    <scope>NUCLEOTIDE SEQUENCE [LARGE SCALE GENOMIC DNA]</scope>
    <source>
        <strain evidence="2 3">F0493</strain>
    </source>
</reference>
<name>U2LCI6_9BACT</name>